<dbReference type="EMBL" id="JACSDY010000003">
    <property type="protein sequence ID" value="KAF7432056.1"/>
    <property type="molecule type" value="Genomic_DNA"/>
</dbReference>
<dbReference type="Proteomes" id="UP000600918">
    <property type="component" value="Unassembled WGS sequence"/>
</dbReference>
<organism evidence="2 3">
    <name type="scientific">Vespula pensylvanica</name>
    <name type="common">Western yellow jacket</name>
    <name type="synonym">Wasp</name>
    <dbReference type="NCBI Taxonomy" id="30213"/>
    <lineage>
        <taxon>Eukaryota</taxon>
        <taxon>Metazoa</taxon>
        <taxon>Ecdysozoa</taxon>
        <taxon>Arthropoda</taxon>
        <taxon>Hexapoda</taxon>
        <taxon>Insecta</taxon>
        <taxon>Pterygota</taxon>
        <taxon>Neoptera</taxon>
        <taxon>Endopterygota</taxon>
        <taxon>Hymenoptera</taxon>
        <taxon>Apocrita</taxon>
        <taxon>Aculeata</taxon>
        <taxon>Vespoidea</taxon>
        <taxon>Vespidae</taxon>
        <taxon>Vespinae</taxon>
        <taxon>Vespula</taxon>
    </lineage>
</organism>
<dbReference type="AlphaFoldDB" id="A0A834P8E8"/>
<accession>A0A834P8E8</accession>
<protein>
    <submittedName>
        <fullName evidence="2">Uncharacterized protein</fullName>
    </submittedName>
</protein>
<proteinExistence type="predicted"/>
<name>A0A834P8E8_VESPE</name>
<keyword evidence="3" id="KW-1185">Reference proteome</keyword>
<sequence length="68" mass="7852">MVGRKEEVEEAAKEEEEEEEEEEEKEEKEEKEEESKALVSSQASYRRTLVTESDVRSASRILLVTHGP</sequence>
<evidence type="ECO:0000313" key="3">
    <source>
        <dbReference type="Proteomes" id="UP000600918"/>
    </source>
</evidence>
<feature type="compositionally biased region" description="Basic and acidic residues" evidence="1">
    <location>
        <begin position="1"/>
        <end position="11"/>
    </location>
</feature>
<feature type="compositionally biased region" description="Acidic residues" evidence="1">
    <location>
        <begin position="12"/>
        <end position="32"/>
    </location>
</feature>
<gene>
    <name evidence="2" type="ORF">H0235_004980</name>
</gene>
<reference evidence="2" key="1">
    <citation type="journal article" date="2020" name="G3 (Bethesda)">
        <title>High-Quality Assemblies for Three Invasive Social Wasps from the &lt;i&gt;Vespula&lt;/i&gt; Genus.</title>
        <authorList>
            <person name="Harrop T.W.R."/>
            <person name="Guhlin J."/>
            <person name="McLaughlin G.M."/>
            <person name="Permina E."/>
            <person name="Stockwell P."/>
            <person name="Gilligan J."/>
            <person name="Le Lec M.F."/>
            <person name="Gruber M.A.M."/>
            <person name="Quinn O."/>
            <person name="Lovegrove M."/>
            <person name="Duncan E.J."/>
            <person name="Remnant E.J."/>
            <person name="Van Eeckhoven J."/>
            <person name="Graham B."/>
            <person name="Knapp R.A."/>
            <person name="Langford K.W."/>
            <person name="Kronenberg Z."/>
            <person name="Press M.O."/>
            <person name="Eacker S.M."/>
            <person name="Wilson-Rankin E.E."/>
            <person name="Purcell J."/>
            <person name="Lester P.J."/>
            <person name="Dearden P.K."/>
        </authorList>
    </citation>
    <scope>NUCLEOTIDE SEQUENCE</scope>
    <source>
        <strain evidence="2">Volc-1</strain>
    </source>
</reference>
<evidence type="ECO:0000313" key="2">
    <source>
        <dbReference type="EMBL" id="KAF7432056.1"/>
    </source>
</evidence>
<evidence type="ECO:0000256" key="1">
    <source>
        <dbReference type="SAM" id="MobiDB-lite"/>
    </source>
</evidence>
<feature type="region of interest" description="Disordered" evidence="1">
    <location>
        <begin position="1"/>
        <end position="68"/>
    </location>
</feature>
<comment type="caution">
    <text evidence="2">The sequence shown here is derived from an EMBL/GenBank/DDBJ whole genome shotgun (WGS) entry which is preliminary data.</text>
</comment>